<evidence type="ECO:0000313" key="3">
    <source>
        <dbReference type="EMBL" id="MFC3766300.1"/>
    </source>
</evidence>
<organism evidence="3 4">
    <name type="scientific">Tenggerimyces flavus</name>
    <dbReference type="NCBI Taxonomy" id="1708749"/>
    <lineage>
        <taxon>Bacteria</taxon>
        <taxon>Bacillati</taxon>
        <taxon>Actinomycetota</taxon>
        <taxon>Actinomycetes</taxon>
        <taxon>Propionibacteriales</taxon>
        <taxon>Nocardioidaceae</taxon>
        <taxon>Tenggerimyces</taxon>
    </lineage>
</organism>
<dbReference type="Pfam" id="PF14258">
    <property type="entry name" value="DUF4350"/>
    <property type="match status" value="1"/>
</dbReference>
<dbReference type="Proteomes" id="UP001595699">
    <property type="component" value="Unassembled WGS sequence"/>
</dbReference>
<accession>A0ABV7YQ52</accession>
<evidence type="ECO:0000256" key="1">
    <source>
        <dbReference type="SAM" id="Phobius"/>
    </source>
</evidence>
<protein>
    <submittedName>
        <fullName evidence="3">DUF4350 domain-containing protein</fullName>
    </submittedName>
</protein>
<name>A0ABV7YQ52_9ACTN</name>
<keyword evidence="1" id="KW-0472">Membrane</keyword>
<dbReference type="InterPro" id="IPR025646">
    <property type="entry name" value="DUF4350"/>
</dbReference>
<keyword evidence="1" id="KW-1133">Transmembrane helix</keyword>
<feature type="transmembrane region" description="Helical" evidence="1">
    <location>
        <begin position="20"/>
        <end position="39"/>
    </location>
</feature>
<dbReference type="RefSeq" id="WP_205117921.1">
    <property type="nucleotide sequence ID" value="NZ_JAFBCM010000001.1"/>
</dbReference>
<dbReference type="EMBL" id="JBHRZH010000051">
    <property type="protein sequence ID" value="MFC3766300.1"/>
    <property type="molecule type" value="Genomic_DNA"/>
</dbReference>
<proteinExistence type="predicted"/>
<sequence length="397" mass="42217">MSTSVDVTPRRAWQSVRWPVIVIGVVLIAGILIGILRATTTGGPLDPRSARQNGARALSVLLEQRGVDVERVTTLESALEAVGENEPTTLLIATPDLLVPLQLDQIKDAKVDHVVLLTPRAKTLQALSPHVQAPENAFQVIREPRCDLPLAEQAGSIRGNGEAYRIAPDAPAGELTGCYGDGQRFGLVRWIDGERTVDVVGTQEALTNTRLDEEGHAAFALNLLGDNAHLVWYLPSLSDVPQTGEPGAPADPPSLFSLLPVGVRYAVGMAAVGIALLMIARARRLGPVVPEPLPVVVRASEAVEGRARLYRRSRARDRAAAGLREATRSRLAPLLGMPITAPEHVVAAAAAARTGRPAAEVAALLGDPVGTMTDLDDAGLVRLADQLDVLEQEVRRS</sequence>
<evidence type="ECO:0000313" key="4">
    <source>
        <dbReference type="Proteomes" id="UP001595699"/>
    </source>
</evidence>
<keyword evidence="4" id="KW-1185">Reference proteome</keyword>
<keyword evidence="1" id="KW-0812">Transmembrane</keyword>
<gene>
    <name evidence="3" type="ORF">ACFOUW_36110</name>
</gene>
<comment type="caution">
    <text evidence="3">The sequence shown here is derived from an EMBL/GenBank/DDBJ whole genome shotgun (WGS) entry which is preliminary data.</text>
</comment>
<feature type="domain" description="DUF4350" evidence="2">
    <location>
        <begin position="48"/>
        <end position="224"/>
    </location>
</feature>
<reference evidence="4" key="1">
    <citation type="journal article" date="2019" name="Int. J. Syst. Evol. Microbiol.">
        <title>The Global Catalogue of Microorganisms (GCM) 10K type strain sequencing project: providing services to taxonomists for standard genome sequencing and annotation.</title>
        <authorList>
            <consortium name="The Broad Institute Genomics Platform"/>
            <consortium name="The Broad Institute Genome Sequencing Center for Infectious Disease"/>
            <person name="Wu L."/>
            <person name="Ma J."/>
        </authorList>
    </citation>
    <scope>NUCLEOTIDE SEQUENCE [LARGE SCALE GENOMIC DNA]</scope>
    <source>
        <strain evidence="4">CGMCC 4.7241</strain>
    </source>
</reference>
<evidence type="ECO:0000259" key="2">
    <source>
        <dbReference type="Pfam" id="PF14258"/>
    </source>
</evidence>